<keyword evidence="1" id="KW-1133">Transmembrane helix</keyword>
<evidence type="ECO:0000256" key="1">
    <source>
        <dbReference type="SAM" id="Phobius"/>
    </source>
</evidence>
<dbReference type="RefSeq" id="WP_160629096.1">
    <property type="nucleotide sequence ID" value="NZ_CP047593.1"/>
</dbReference>
<accession>A0A6P1MFR2</accession>
<dbReference type="KEGG" id="taer:GT409_10785"/>
<gene>
    <name evidence="2" type="ORF">GT409_10785</name>
</gene>
<feature type="transmembrane region" description="Helical" evidence="1">
    <location>
        <begin position="324"/>
        <end position="342"/>
    </location>
</feature>
<evidence type="ECO:0000313" key="2">
    <source>
        <dbReference type="EMBL" id="QHI69915.1"/>
    </source>
</evidence>
<feature type="transmembrane region" description="Helical" evidence="1">
    <location>
        <begin position="259"/>
        <end position="276"/>
    </location>
</feature>
<keyword evidence="3" id="KW-1185">Reference proteome</keyword>
<dbReference type="Proteomes" id="UP000464954">
    <property type="component" value="Chromosome"/>
</dbReference>
<keyword evidence="1" id="KW-0812">Transmembrane</keyword>
<evidence type="ECO:0000313" key="3">
    <source>
        <dbReference type="Proteomes" id="UP000464954"/>
    </source>
</evidence>
<proteinExistence type="predicted"/>
<reference evidence="2 3" key="1">
    <citation type="submission" date="2020-01" db="EMBL/GenBank/DDBJ databases">
        <title>Ponticoccus aerotolerans gen. nov., sp. nov., an anaerobic bacterium and proposal of Ponticoccusceae fam. nov., Ponticoccusles ord. nov. and Ponticoccuse classis nov. in the phylum Kiritimatiellaeota.</title>
        <authorList>
            <person name="Zhou L.Y."/>
            <person name="Du Z.J."/>
        </authorList>
    </citation>
    <scope>NUCLEOTIDE SEQUENCE [LARGE SCALE GENOMIC DNA]</scope>
    <source>
        <strain evidence="2 3">S-5007</strain>
    </source>
</reference>
<protein>
    <submittedName>
        <fullName evidence="2">Uncharacterized protein</fullName>
    </submittedName>
</protein>
<sequence length="343" mass="39332">MKENEIQKSDGMSIAKREDLVASIPKDEFKSWFYLLSGKPDSTVKFFSNPIIVGPSDIEDLNNAVQDKLRTHHVEGCITSITINYRNNTVKEFSTWAEFQTHNWKRPEVTETIFVKWDFMVDMPNFEVPQRHTMTLRIANEIKPAHVLNALFGGGQTLNNWENLENEMSPVYCRVDFINQSLGQELVNLVNDWYKGKRKVKHIGRFMQVVSKQRRIFSQSIHYSIPLLTGALACALMFYRCEIGNCTDPLTVSASKWLFLWLLISIFVISIAGKIGEKVSSSVFKSLSGYGEGHYFNFTNGDKNQQEEKAGENKKKLIRLWSKIILTALFDIALAIFTTKLIK</sequence>
<organism evidence="2 3">
    <name type="scientific">Tichowtungia aerotolerans</name>
    <dbReference type="NCBI Taxonomy" id="2697043"/>
    <lineage>
        <taxon>Bacteria</taxon>
        <taxon>Pseudomonadati</taxon>
        <taxon>Kiritimatiellota</taxon>
        <taxon>Tichowtungiia</taxon>
        <taxon>Tichowtungiales</taxon>
        <taxon>Tichowtungiaceae</taxon>
        <taxon>Tichowtungia</taxon>
    </lineage>
</organism>
<name>A0A6P1MFR2_9BACT</name>
<dbReference type="EMBL" id="CP047593">
    <property type="protein sequence ID" value="QHI69915.1"/>
    <property type="molecule type" value="Genomic_DNA"/>
</dbReference>
<feature type="transmembrane region" description="Helical" evidence="1">
    <location>
        <begin position="221"/>
        <end position="239"/>
    </location>
</feature>
<dbReference type="AlphaFoldDB" id="A0A6P1MFR2"/>
<keyword evidence="1" id="KW-0472">Membrane</keyword>